<organism evidence="3 4">
    <name type="scientific">Colwellia asteriadis</name>
    <dbReference type="NCBI Taxonomy" id="517723"/>
    <lineage>
        <taxon>Bacteria</taxon>
        <taxon>Pseudomonadati</taxon>
        <taxon>Pseudomonadota</taxon>
        <taxon>Gammaproteobacteria</taxon>
        <taxon>Alteromonadales</taxon>
        <taxon>Colwelliaceae</taxon>
        <taxon>Colwellia</taxon>
    </lineage>
</organism>
<keyword evidence="4" id="KW-1185">Reference proteome</keyword>
<accession>A0ABN1L332</accession>
<comment type="caution">
    <text evidence="3">The sequence shown here is derived from an EMBL/GenBank/DDBJ whole genome shotgun (WGS) entry which is preliminary data.</text>
</comment>
<reference evidence="3 4" key="1">
    <citation type="journal article" date="2019" name="Int. J. Syst. Evol. Microbiol.">
        <title>The Global Catalogue of Microorganisms (GCM) 10K type strain sequencing project: providing services to taxonomists for standard genome sequencing and annotation.</title>
        <authorList>
            <consortium name="The Broad Institute Genomics Platform"/>
            <consortium name="The Broad Institute Genome Sequencing Center for Infectious Disease"/>
            <person name="Wu L."/>
            <person name="Ma J."/>
        </authorList>
    </citation>
    <scope>NUCLEOTIDE SEQUENCE [LARGE SCALE GENOMIC DNA]</scope>
    <source>
        <strain evidence="3 4">JCM 15608</strain>
    </source>
</reference>
<sequence>MTKVKVFLLPLLIMSTLIHTSNVMAGEEVSRSISSENITNVMIDNRSGSVNVVGWDKDKISLSGELGDEVESLTFKQKGAQAYIKVEYPNTSGWNSSGSALTIFMPKHISVDFTGVSSELALSNLHGGIEAGTVSGDIVAKDLSHNIELSSISGNISSSDLSGKISLSVVSGDIDDNNSQGRLQIKTVSGHIVSESVASEVSLNIVSGDSDLSLADVVELRVSTVSGDVDVKLALKDKGLLKASSVSGNLQFIFQKDINADFALESNVGGDLINKLSDVKAKEAKYGPSSTLNFQMGDGSSTVRVNTVSGNVIVKGD</sequence>
<feature type="domain" description="DUF4097" evidence="2">
    <location>
        <begin position="39"/>
        <end position="314"/>
    </location>
</feature>
<dbReference type="Proteomes" id="UP001500021">
    <property type="component" value="Unassembled WGS sequence"/>
</dbReference>
<feature type="signal peptide" evidence="1">
    <location>
        <begin position="1"/>
        <end position="25"/>
    </location>
</feature>
<evidence type="ECO:0000313" key="3">
    <source>
        <dbReference type="EMBL" id="GAA0811552.1"/>
    </source>
</evidence>
<evidence type="ECO:0000313" key="4">
    <source>
        <dbReference type="Proteomes" id="UP001500021"/>
    </source>
</evidence>
<evidence type="ECO:0000259" key="2">
    <source>
        <dbReference type="Pfam" id="PF13349"/>
    </source>
</evidence>
<feature type="chain" id="PRO_5045154135" evidence="1">
    <location>
        <begin position="26"/>
        <end position="317"/>
    </location>
</feature>
<dbReference type="RefSeq" id="WP_215980209.1">
    <property type="nucleotide sequence ID" value="NZ_BAAAFA010000001.1"/>
</dbReference>
<proteinExistence type="predicted"/>
<name>A0ABN1L332_9GAMM</name>
<dbReference type="InterPro" id="IPR025164">
    <property type="entry name" value="Toastrack_DUF4097"/>
</dbReference>
<protein>
    <submittedName>
        <fullName evidence="3">DUF4097 family beta strand repeat-containing protein</fullName>
    </submittedName>
</protein>
<keyword evidence="1" id="KW-0732">Signal</keyword>
<evidence type="ECO:0000256" key="1">
    <source>
        <dbReference type="SAM" id="SignalP"/>
    </source>
</evidence>
<dbReference type="Pfam" id="PF13349">
    <property type="entry name" value="DUF4097"/>
    <property type="match status" value="1"/>
</dbReference>
<gene>
    <name evidence="3" type="ORF">GCM10009111_04210</name>
</gene>
<dbReference type="EMBL" id="BAAAFA010000001">
    <property type="protein sequence ID" value="GAA0811552.1"/>
    <property type="molecule type" value="Genomic_DNA"/>
</dbReference>